<name>D3AX61_HETP5</name>
<evidence type="ECO:0000313" key="1">
    <source>
        <dbReference type="EMBL" id="EFA86130.1"/>
    </source>
</evidence>
<keyword evidence="2" id="KW-1185">Reference proteome</keyword>
<accession>D3AX61</accession>
<protein>
    <submittedName>
        <fullName evidence="1">Uncharacterized protein</fullName>
    </submittedName>
</protein>
<gene>
    <name evidence="1" type="ORF">PPL_00690</name>
</gene>
<reference evidence="1 2" key="1">
    <citation type="journal article" date="2011" name="Genome Res.">
        <title>Phylogeny-wide analysis of social amoeba genomes highlights ancient origins for complex intercellular communication.</title>
        <authorList>
            <person name="Heidel A.J."/>
            <person name="Lawal H.M."/>
            <person name="Felder M."/>
            <person name="Schilde C."/>
            <person name="Helps N.R."/>
            <person name="Tunggal B."/>
            <person name="Rivero F."/>
            <person name="John U."/>
            <person name="Schleicher M."/>
            <person name="Eichinger L."/>
            <person name="Platzer M."/>
            <person name="Noegel A.A."/>
            <person name="Schaap P."/>
            <person name="Gloeckner G."/>
        </authorList>
    </citation>
    <scope>NUCLEOTIDE SEQUENCE [LARGE SCALE GENOMIC DNA]</scope>
    <source>
        <strain evidence="2">ATCC 26659 / Pp 5 / PN500</strain>
    </source>
</reference>
<dbReference type="AlphaFoldDB" id="D3AX61"/>
<dbReference type="OMA" id="GAIMEYY"/>
<dbReference type="EMBL" id="ADBJ01000003">
    <property type="protein sequence ID" value="EFA86130.1"/>
    <property type="molecule type" value="Genomic_DNA"/>
</dbReference>
<proteinExistence type="predicted"/>
<comment type="caution">
    <text evidence="1">The sequence shown here is derived from an EMBL/GenBank/DDBJ whole genome shotgun (WGS) entry which is preliminary data.</text>
</comment>
<dbReference type="Proteomes" id="UP000001396">
    <property type="component" value="Unassembled WGS sequence"/>
</dbReference>
<dbReference type="RefSeq" id="XP_020438235.1">
    <property type="nucleotide sequence ID" value="XM_020571712.1"/>
</dbReference>
<sequence length="217" mass="24759">MTGAIMEYYRVYYNGNVDEIGLGDTVFTYSFLKDLIRQSPYLYVPQQPIDLFWSPTDAHTDRDAAASINFGAPMIRLDPADTIRNVDGSLRHAGGIGPFIYVQVNPIVVLPPAYVATTTTPVRLVRLFFNRDDELPERVYREGVSLSFIEEDLGLSRVSLTTRGDINHVIVSSPFPAGDYDLYRYERVADIYSISPITNMFDQKHIHYIIYYFNISH</sequence>
<dbReference type="InParanoid" id="D3AX61"/>
<evidence type="ECO:0000313" key="2">
    <source>
        <dbReference type="Proteomes" id="UP000001396"/>
    </source>
</evidence>
<organism evidence="1 2">
    <name type="scientific">Heterostelium pallidum (strain ATCC 26659 / Pp 5 / PN500)</name>
    <name type="common">Cellular slime mold</name>
    <name type="synonym">Polysphondylium pallidum</name>
    <dbReference type="NCBI Taxonomy" id="670386"/>
    <lineage>
        <taxon>Eukaryota</taxon>
        <taxon>Amoebozoa</taxon>
        <taxon>Evosea</taxon>
        <taxon>Eumycetozoa</taxon>
        <taxon>Dictyostelia</taxon>
        <taxon>Acytosteliales</taxon>
        <taxon>Acytosteliaceae</taxon>
        <taxon>Heterostelium</taxon>
    </lineage>
</organism>
<dbReference type="GeneID" id="31356221"/>